<name>A0AAN0IJH5_AMPQE</name>
<evidence type="ECO:0000256" key="1">
    <source>
        <dbReference type="SAM" id="MobiDB-lite"/>
    </source>
</evidence>
<dbReference type="GeneID" id="100633575"/>
<dbReference type="EnsemblMetazoa" id="XM_003391409.2">
    <property type="protein sequence ID" value="XP_003391457.1"/>
    <property type="gene ID" value="LOC100633575"/>
</dbReference>
<reference evidence="4" key="1">
    <citation type="journal article" date="2010" name="Nature">
        <title>The Amphimedon queenslandica genome and the evolution of animal complexity.</title>
        <authorList>
            <person name="Srivastava M."/>
            <person name="Simakov O."/>
            <person name="Chapman J."/>
            <person name="Fahey B."/>
            <person name="Gauthier M.E."/>
            <person name="Mitros T."/>
            <person name="Richards G.S."/>
            <person name="Conaco C."/>
            <person name="Dacre M."/>
            <person name="Hellsten U."/>
            <person name="Larroux C."/>
            <person name="Putnam N.H."/>
            <person name="Stanke M."/>
            <person name="Adamska M."/>
            <person name="Darling A."/>
            <person name="Degnan S.M."/>
            <person name="Oakley T.H."/>
            <person name="Plachetzki D.C."/>
            <person name="Zhai Y."/>
            <person name="Adamski M."/>
            <person name="Calcino A."/>
            <person name="Cummins S.F."/>
            <person name="Goodstein D.M."/>
            <person name="Harris C."/>
            <person name="Jackson D.J."/>
            <person name="Leys S.P."/>
            <person name="Shu S."/>
            <person name="Woodcroft B.J."/>
            <person name="Vervoort M."/>
            <person name="Kosik K.S."/>
            <person name="Manning G."/>
            <person name="Degnan B.M."/>
            <person name="Rokhsar D.S."/>
        </authorList>
    </citation>
    <scope>NUCLEOTIDE SEQUENCE [LARGE SCALE GENOMIC DNA]</scope>
</reference>
<evidence type="ECO:0000259" key="2">
    <source>
        <dbReference type="PROSITE" id="PS50209"/>
    </source>
</evidence>
<dbReference type="Proteomes" id="UP000007879">
    <property type="component" value="Unassembled WGS sequence"/>
</dbReference>
<reference evidence="3" key="2">
    <citation type="submission" date="2024-06" db="UniProtKB">
        <authorList>
            <consortium name="EnsemblMetazoa"/>
        </authorList>
    </citation>
    <scope>IDENTIFICATION</scope>
</reference>
<dbReference type="SUPFAM" id="SSF47986">
    <property type="entry name" value="DEATH domain"/>
    <property type="match status" value="2"/>
</dbReference>
<evidence type="ECO:0000313" key="4">
    <source>
        <dbReference type="Proteomes" id="UP000007879"/>
    </source>
</evidence>
<sequence length="221" mass="25570">MASNEEVVERNILRKMRRVLLEEMPEPRDLIEDERFGRCISGYEKVEVASLKNFTERVEKFINFLEWKGPDFFESFLKVLPDYRPSLEKKLREERDSIERKMRFKDIHNHHKGAANGKDEAGTTSFNDSGPGPSYHISHISYSGIQLLADHLNDSKTFKDFCQAMRVDRDLIVISQRSLNPTACLLQEIQNDPEATMERLSEALESIGKGELYSSLLQLMN</sequence>
<dbReference type="CDD" id="cd01671">
    <property type="entry name" value="CARD"/>
    <property type="match status" value="1"/>
</dbReference>
<keyword evidence="4" id="KW-1185">Reference proteome</keyword>
<protein>
    <recommendedName>
        <fullName evidence="2">CARD domain-containing protein</fullName>
    </recommendedName>
</protein>
<evidence type="ECO:0000313" key="3">
    <source>
        <dbReference type="EnsemblMetazoa" id="XP_003391457.1"/>
    </source>
</evidence>
<dbReference type="AlphaFoldDB" id="A0AAN0IJH5"/>
<organism evidence="3 4">
    <name type="scientific">Amphimedon queenslandica</name>
    <name type="common">Sponge</name>
    <dbReference type="NCBI Taxonomy" id="400682"/>
    <lineage>
        <taxon>Eukaryota</taxon>
        <taxon>Metazoa</taxon>
        <taxon>Porifera</taxon>
        <taxon>Demospongiae</taxon>
        <taxon>Heteroscleromorpha</taxon>
        <taxon>Haplosclerida</taxon>
        <taxon>Niphatidae</taxon>
        <taxon>Amphimedon</taxon>
    </lineage>
</organism>
<dbReference type="InterPro" id="IPR001315">
    <property type="entry name" value="CARD"/>
</dbReference>
<dbReference type="RefSeq" id="XP_003391457.1">
    <property type="nucleotide sequence ID" value="XM_003391409.2"/>
</dbReference>
<accession>A0AAN0IJH5</accession>
<dbReference type="Gene3D" id="1.10.533.10">
    <property type="entry name" value="Death Domain, Fas"/>
    <property type="match status" value="2"/>
</dbReference>
<dbReference type="KEGG" id="aqu:100633575"/>
<dbReference type="GO" id="GO:0042981">
    <property type="term" value="P:regulation of apoptotic process"/>
    <property type="evidence" value="ECO:0007669"/>
    <property type="project" value="InterPro"/>
</dbReference>
<feature type="region of interest" description="Disordered" evidence="1">
    <location>
        <begin position="109"/>
        <end position="130"/>
    </location>
</feature>
<proteinExistence type="predicted"/>
<feature type="domain" description="CARD" evidence="2">
    <location>
        <begin position="5"/>
        <end position="95"/>
    </location>
</feature>
<dbReference type="PROSITE" id="PS50209">
    <property type="entry name" value="CARD"/>
    <property type="match status" value="1"/>
</dbReference>
<dbReference type="InterPro" id="IPR011029">
    <property type="entry name" value="DEATH-like_dom_sf"/>
</dbReference>